<accession>A0A8J9SUH8</accession>
<keyword evidence="1" id="KW-1015">Disulfide bond</keyword>
<dbReference type="EMBL" id="OU594942">
    <property type="protein sequence ID" value="CAG9276760.1"/>
    <property type="molecule type" value="Genomic_DNA"/>
</dbReference>
<dbReference type="CDD" id="cd02947">
    <property type="entry name" value="TRX_family"/>
    <property type="match status" value="1"/>
</dbReference>
<dbReference type="Gene3D" id="3.40.30.10">
    <property type="entry name" value="Glutaredoxin"/>
    <property type="match status" value="1"/>
</dbReference>
<dbReference type="PANTHER" id="PTHR46115">
    <property type="entry name" value="THIOREDOXIN-LIKE PROTEIN 1"/>
    <property type="match status" value="1"/>
</dbReference>
<feature type="domain" description="Thioredoxin" evidence="2">
    <location>
        <begin position="5"/>
        <end position="132"/>
    </location>
</feature>
<dbReference type="Pfam" id="PF00085">
    <property type="entry name" value="Thioredoxin"/>
    <property type="match status" value="1"/>
</dbReference>
<gene>
    <name evidence="3" type="ORF">PTTT1_LOCUS1721</name>
</gene>
<evidence type="ECO:0000256" key="1">
    <source>
        <dbReference type="ARBA" id="ARBA00023157"/>
    </source>
</evidence>
<protein>
    <recommendedName>
        <fullName evidence="2">Thioredoxin domain-containing protein</fullName>
    </recommendedName>
</protein>
<name>A0A8J9SUH8_PHATR</name>
<sequence length="133" mass="14745">MSTTIAMIALRPSFRRVTALTGVTRRSMSVITLSDQEAVEKFKTINSKTVCYFTAVWCPPCKQIKPIYEEMSTKYDGVAFGKIDVDDNADAAVEYEISNVPTFIAFDGEEIVARFSGADPNQLTSMVEALKSR</sequence>
<dbReference type="SUPFAM" id="SSF52833">
    <property type="entry name" value="Thioredoxin-like"/>
    <property type="match status" value="1"/>
</dbReference>
<organism evidence="3">
    <name type="scientific">Phaeodactylum tricornutum</name>
    <name type="common">Diatom</name>
    <dbReference type="NCBI Taxonomy" id="2850"/>
    <lineage>
        <taxon>Eukaryota</taxon>
        <taxon>Sar</taxon>
        <taxon>Stramenopiles</taxon>
        <taxon>Ochrophyta</taxon>
        <taxon>Bacillariophyta</taxon>
        <taxon>Bacillariophyceae</taxon>
        <taxon>Bacillariophycidae</taxon>
        <taxon>Naviculales</taxon>
        <taxon>Phaeodactylaceae</taxon>
        <taxon>Phaeodactylum</taxon>
    </lineage>
</organism>
<proteinExistence type="predicted"/>
<dbReference type="PROSITE" id="PS51352">
    <property type="entry name" value="THIOREDOXIN_2"/>
    <property type="match status" value="1"/>
</dbReference>
<dbReference type="InterPro" id="IPR036249">
    <property type="entry name" value="Thioredoxin-like_sf"/>
</dbReference>
<dbReference type="Proteomes" id="UP000836788">
    <property type="component" value="Chromosome 1"/>
</dbReference>
<evidence type="ECO:0000313" key="3">
    <source>
        <dbReference type="EMBL" id="CAG9276760.1"/>
    </source>
</evidence>
<dbReference type="InterPro" id="IPR013766">
    <property type="entry name" value="Thioredoxin_domain"/>
</dbReference>
<dbReference type="AlphaFoldDB" id="A0A8J9SUH8"/>
<evidence type="ECO:0000259" key="2">
    <source>
        <dbReference type="PROSITE" id="PS51352"/>
    </source>
</evidence>
<reference evidence="3" key="1">
    <citation type="submission" date="2022-02" db="EMBL/GenBank/DDBJ databases">
        <authorList>
            <person name="Giguere J D."/>
        </authorList>
    </citation>
    <scope>NUCLEOTIDE SEQUENCE</scope>
    <source>
        <strain evidence="3">CCAP 1055/1</strain>
    </source>
</reference>